<reference evidence="1" key="1">
    <citation type="submission" date="2025-05" db="UniProtKB">
        <authorList>
            <consortium name="RefSeq"/>
        </authorList>
    </citation>
    <scope>NUCLEOTIDE SEQUENCE [LARGE SCALE GENOMIC DNA]</scope>
    <source>
        <strain evidence="1">14028-0561.14</strain>
    </source>
</reference>
<accession>A0ABM4GDZ5</accession>
<organism evidence="1 2">
    <name type="scientific">Drosophila kikkawai</name>
    <name type="common">Fruit fly</name>
    <dbReference type="NCBI Taxonomy" id="30033"/>
    <lineage>
        <taxon>Eukaryota</taxon>
        <taxon>Metazoa</taxon>
        <taxon>Ecdysozoa</taxon>
        <taxon>Arthropoda</taxon>
        <taxon>Hexapoda</taxon>
        <taxon>Insecta</taxon>
        <taxon>Pterygota</taxon>
        <taxon>Neoptera</taxon>
        <taxon>Endopterygota</taxon>
        <taxon>Diptera</taxon>
        <taxon>Brachycera</taxon>
        <taxon>Muscomorpha</taxon>
        <taxon>Ephydroidea</taxon>
        <taxon>Drosophilidae</taxon>
        <taxon>Drosophila</taxon>
        <taxon>Sophophora</taxon>
    </lineage>
</organism>
<keyword evidence="1" id="KW-1185">Reference proteome</keyword>
<protein>
    <submittedName>
        <fullName evidence="2">Uncharacterized protein isoform X1</fullName>
    </submittedName>
</protein>
<evidence type="ECO:0000313" key="2">
    <source>
        <dbReference type="RefSeq" id="XP_070140938.1"/>
    </source>
</evidence>
<dbReference type="Proteomes" id="UP001652661">
    <property type="component" value="Chromosome 2R"/>
</dbReference>
<dbReference type="GeneID" id="108083839"/>
<sequence>MVGDYRERHQFHIRAKSFYGNFAEKKAIGRSFLSSSYWNRTAPTPRSDASHWTLNGCLNSAWTRTGAEVRAFFSACIALLASSPSTNRVVLPFFRASVSGVAMAAKSLMNRRYHPAVPKKLRRSFTDFGSEIFWIATILSGFIRSVPPPMMNPRHSATNRRSIPRYMACFKYGHT</sequence>
<dbReference type="RefSeq" id="XP_070140938.1">
    <property type="nucleotide sequence ID" value="XM_070284837.1"/>
</dbReference>
<reference evidence="2" key="2">
    <citation type="submission" date="2025-08" db="UniProtKB">
        <authorList>
            <consortium name="RefSeq"/>
        </authorList>
    </citation>
    <scope>IDENTIFICATION</scope>
    <source>
        <strain evidence="2">14028-0561.14</strain>
        <tissue evidence="2">Whole fly</tissue>
    </source>
</reference>
<proteinExistence type="predicted"/>
<name>A0ABM4GDZ5_DROKI</name>
<gene>
    <name evidence="2" type="primary">LOC108083839</name>
</gene>
<evidence type="ECO:0000313" key="1">
    <source>
        <dbReference type="Proteomes" id="UP001652661"/>
    </source>
</evidence>